<reference evidence="2 3" key="1">
    <citation type="submission" date="2019-03" db="EMBL/GenBank/DDBJ databases">
        <title>Genomic Encyclopedia of Type Strains, Phase IV (KMG-IV): sequencing the most valuable type-strain genomes for metagenomic binning, comparative biology and taxonomic classification.</title>
        <authorList>
            <person name="Goeker M."/>
        </authorList>
    </citation>
    <scope>NUCLEOTIDE SEQUENCE [LARGE SCALE GENOMIC DNA]</scope>
    <source>
        <strain evidence="2 3">DSM 45707</strain>
    </source>
</reference>
<gene>
    <name evidence="2" type="ORF">EDD58_101338</name>
</gene>
<dbReference type="AlphaFoldDB" id="A0A4R3L9F7"/>
<evidence type="ECO:0000313" key="3">
    <source>
        <dbReference type="Proteomes" id="UP000294937"/>
    </source>
</evidence>
<dbReference type="EMBL" id="SMAG01000001">
    <property type="protein sequence ID" value="TCS96701.1"/>
    <property type="molecule type" value="Genomic_DNA"/>
</dbReference>
<keyword evidence="3" id="KW-1185">Reference proteome</keyword>
<accession>A0A4R3L9F7</accession>
<dbReference type="RefSeq" id="WP_165875710.1">
    <property type="nucleotide sequence ID" value="NZ_SMAG01000001.1"/>
</dbReference>
<organism evidence="2 3">
    <name type="scientific">Hazenella coriacea</name>
    <dbReference type="NCBI Taxonomy" id="1179467"/>
    <lineage>
        <taxon>Bacteria</taxon>
        <taxon>Bacillati</taxon>
        <taxon>Bacillota</taxon>
        <taxon>Bacilli</taxon>
        <taxon>Bacillales</taxon>
        <taxon>Thermoactinomycetaceae</taxon>
        <taxon>Hazenella</taxon>
    </lineage>
</organism>
<feature type="region of interest" description="Disordered" evidence="1">
    <location>
        <begin position="1"/>
        <end position="46"/>
    </location>
</feature>
<evidence type="ECO:0000313" key="2">
    <source>
        <dbReference type="EMBL" id="TCS96701.1"/>
    </source>
</evidence>
<dbReference type="Proteomes" id="UP000294937">
    <property type="component" value="Unassembled WGS sequence"/>
</dbReference>
<sequence length="46" mass="5278">MNNPNQSLAQKRKERESQKKSVQNREVEHTVGFGNKKLEGPNRPST</sequence>
<protein>
    <submittedName>
        <fullName evidence="2">Uncharacterized protein</fullName>
    </submittedName>
</protein>
<evidence type="ECO:0000256" key="1">
    <source>
        <dbReference type="SAM" id="MobiDB-lite"/>
    </source>
</evidence>
<proteinExistence type="predicted"/>
<comment type="caution">
    <text evidence="2">The sequence shown here is derived from an EMBL/GenBank/DDBJ whole genome shotgun (WGS) entry which is preliminary data.</text>
</comment>
<name>A0A4R3L9F7_9BACL</name>
<feature type="compositionally biased region" description="Basic and acidic residues" evidence="1">
    <location>
        <begin position="11"/>
        <end position="29"/>
    </location>
</feature>